<dbReference type="OrthoDB" id="269227at2759"/>
<dbReference type="PANTHER" id="PTHR11552:SF115">
    <property type="entry name" value="DEHYDROGENASE XPTC-RELATED"/>
    <property type="match status" value="1"/>
</dbReference>
<dbReference type="InterPro" id="IPR036188">
    <property type="entry name" value="FAD/NAD-bd_sf"/>
</dbReference>
<evidence type="ECO:0000256" key="1">
    <source>
        <dbReference type="ARBA" id="ARBA00010790"/>
    </source>
</evidence>
<evidence type="ECO:0000259" key="4">
    <source>
        <dbReference type="Pfam" id="PF00732"/>
    </source>
</evidence>
<feature type="binding site" evidence="2">
    <location>
        <position position="153"/>
    </location>
    <ligand>
        <name>FAD</name>
        <dbReference type="ChEBI" id="CHEBI:57692"/>
    </ligand>
</feature>
<dbReference type="Proteomes" id="UP000011761">
    <property type="component" value="Unassembled WGS sequence"/>
</dbReference>
<dbReference type="Pfam" id="PF00732">
    <property type="entry name" value="GMC_oxred_N"/>
    <property type="match status" value="1"/>
</dbReference>
<keyword evidence="3" id="KW-0812">Transmembrane</keyword>
<sequence>MPHPVFARNCILTTIVALVVIIQVSYFSHIQHTLSRHEEILSSGASNKRREPGEGGGGVVYSTGDLHDEYDYIIVGGGQAGLTVGNRLSEGNDTVLVVEYGHLYRHDPLIARPWQPFDASHGLFHDPKLMFNFSSVPQQGLNNRTSEVSAAAVVGGGSTVNGMFLNRGAAEDYDAWEKLGNVGWGWKDLLPYFRKSVTFTPPGEMLQKEYNASWDEDAAYGEQGPVHLSNPAWAWPGQKVQIEGWQQLGVQQSREGAGGDAFGIFWVPRSQDPNTETRSYAVTAHLDPVLRRSNYHLLPGYRVNSVLLSRDHRAHGIVLQRRDGNDVGVVRARKEIILAAGGVQSPLILQRSGVGPKHVLEEAKIEVRVELPGVGMNLQDHPASGLAYEFTTDMYLNPNNMSNNATFAAEAQAQFERDRSGPYAGGHNTVAFLPSADFHPNTDALVSSVRSQAPYDHLPAAYASDPTLLAGYLSQRQQIVHAMSSRTSALIEMPLAGDAYCLLILQKPLSRGTVTVDPTDPANGTPRLDFGTLANPLDTHVLAQMYRRARQWYQTDAMQTLGPYEHSPGLNVQSDEELEAFIREHAESTIGHQSGTCAMLPRELGGVVDAELRVYGTRGLSVVDASVIPLIPSTNLCATVYAVAEKAADIIKSRHRVVGVKEEIHDLRL</sequence>
<feature type="transmembrane region" description="Helical" evidence="3">
    <location>
        <begin position="6"/>
        <end position="27"/>
    </location>
</feature>
<gene>
    <name evidence="6" type="ORF">BAUCODRAFT_348294</name>
</gene>
<dbReference type="InterPro" id="IPR000172">
    <property type="entry name" value="GMC_OxRdtase_N"/>
</dbReference>
<dbReference type="KEGG" id="bcom:BAUCODRAFT_348294"/>
<dbReference type="PIRSF" id="PIRSF000137">
    <property type="entry name" value="Alcohol_oxidase"/>
    <property type="match status" value="1"/>
</dbReference>
<accession>M2MSA0</accession>
<feature type="domain" description="Glucose-methanol-choline oxidoreductase C-terminal" evidence="5">
    <location>
        <begin position="508"/>
        <end position="644"/>
    </location>
</feature>
<dbReference type="RefSeq" id="XP_007673308.1">
    <property type="nucleotide sequence ID" value="XM_007675118.1"/>
</dbReference>
<comment type="similarity">
    <text evidence="1">Belongs to the GMC oxidoreductase family.</text>
</comment>
<keyword evidence="7" id="KW-1185">Reference proteome</keyword>
<keyword evidence="2" id="KW-0274">FAD</keyword>
<proteinExistence type="inferred from homology"/>
<keyword evidence="2" id="KW-0285">Flavoprotein</keyword>
<dbReference type="InterPro" id="IPR007867">
    <property type="entry name" value="GMC_OxRtase_C"/>
</dbReference>
<dbReference type="HOGENOM" id="CLU_002865_6_1_1"/>
<evidence type="ECO:0000313" key="7">
    <source>
        <dbReference type="Proteomes" id="UP000011761"/>
    </source>
</evidence>
<dbReference type="GeneID" id="19112531"/>
<dbReference type="OMA" id="IWTPWLL"/>
<protein>
    <recommendedName>
        <fullName evidence="8">Glucose-methanol-choline oxidoreductase N-terminal domain-containing protein</fullName>
    </recommendedName>
</protein>
<keyword evidence="3" id="KW-0472">Membrane</keyword>
<feature type="domain" description="Glucose-methanol-choline oxidoreductase N-terminal" evidence="4">
    <location>
        <begin position="70"/>
        <end position="383"/>
    </location>
</feature>
<evidence type="ECO:0008006" key="8">
    <source>
        <dbReference type="Google" id="ProtNLM"/>
    </source>
</evidence>
<dbReference type="GO" id="GO:0044550">
    <property type="term" value="P:secondary metabolite biosynthetic process"/>
    <property type="evidence" value="ECO:0007669"/>
    <property type="project" value="TreeGrafter"/>
</dbReference>
<evidence type="ECO:0000256" key="2">
    <source>
        <dbReference type="PIRSR" id="PIRSR000137-2"/>
    </source>
</evidence>
<dbReference type="SUPFAM" id="SSF54373">
    <property type="entry name" value="FAD-linked reductases, C-terminal domain"/>
    <property type="match status" value="1"/>
</dbReference>
<dbReference type="eggNOG" id="KOG1238">
    <property type="taxonomic scope" value="Eukaryota"/>
</dbReference>
<evidence type="ECO:0000259" key="5">
    <source>
        <dbReference type="Pfam" id="PF05199"/>
    </source>
</evidence>
<keyword evidence="3" id="KW-1133">Transmembrane helix</keyword>
<reference evidence="6 7" key="1">
    <citation type="journal article" date="2012" name="PLoS Pathog.">
        <title>Diverse lifestyles and strategies of plant pathogenesis encoded in the genomes of eighteen Dothideomycetes fungi.</title>
        <authorList>
            <person name="Ohm R.A."/>
            <person name="Feau N."/>
            <person name="Henrissat B."/>
            <person name="Schoch C.L."/>
            <person name="Horwitz B.A."/>
            <person name="Barry K.W."/>
            <person name="Condon B.J."/>
            <person name="Copeland A.C."/>
            <person name="Dhillon B."/>
            <person name="Glaser F."/>
            <person name="Hesse C.N."/>
            <person name="Kosti I."/>
            <person name="LaButti K."/>
            <person name="Lindquist E.A."/>
            <person name="Lucas S."/>
            <person name="Salamov A.A."/>
            <person name="Bradshaw R.E."/>
            <person name="Ciuffetti L."/>
            <person name="Hamelin R.C."/>
            <person name="Kema G.H.J."/>
            <person name="Lawrence C."/>
            <person name="Scott J.A."/>
            <person name="Spatafora J.W."/>
            <person name="Turgeon B.G."/>
            <person name="de Wit P.J.G.M."/>
            <person name="Zhong S."/>
            <person name="Goodwin S.B."/>
            <person name="Grigoriev I.V."/>
        </authorList>
    </citation>
    <scope>NUCLEOTIDE SEQUENCE [LARGE SCALE GENOMIC DNA]</scope>
    <source>
        <strain evidence="6 7">UAMH 10762</strain>
    </source>
</reference>
<name>M2MSA0_BAUPA</name>
<dbReference type="Pfam" id="PF05199">
    <property type="entry name" value="GMC_oxred_C"/>
    <property type="match status" value="1"/>
</dbReference>
<dbReference type="SUPFAM" id="SSF51905">
    <property type="entry name" value="FAD/NAD(P)-binding domain"/>
    <property type="match status" value="1"/>
</dbReference>
<evidence type="ECO:0000313" key="6">
    <source>
        <dbReference type="EMBL" id="EMC99736.1"/>
    </source>
</evidence>
<dbReference type="InterPro" id="IPR012132">
    <property type="entry name" value="GMC_OxRdtase"/>
</dbReference>
<evidence type="ECO:0000256" key="3">
    <source>
        <dbReference type="SAM" id="Phobius"/>
    </source>
</evidence>
<comment type="cofactor">
    <cofactor evidence="2">
        <name>FAD</name>
        <dbReference type="ChEBI" id="CHEBI:57692"/>
    </cofactor>
</comment>
<dbReference type="Gene3D" id="3.30.560.10">
    <property type="entry name" value="Glucose Oxidase, domain 3"/>
    <property type="match status" value="1"/>
</dbReference>
<dbReference type="PANTHER" id="PTHR11552">
    <property type="entry name" value="GLUCOSE-METHANOL-CHOLINE GMC OXIDOREDUCTASE"/>
    <property type="match status" value="1"/>
</dbReference>
<feature type="binding site" evidence="2">
    <location>
        <position position="303"/>
    </location>
    <ligand>
        <name>FAD</name>
        <dbReference type="ChEBI" id="CHEBI:57692"/>
    </ligand>
</feature>
<dbReference type="AlphaFoldDB" id="M2MSA0"/>
<organism evidence="6 7">
    <name type="scientific">Baudoinia panamericana (strain UAMH 10762)</name>
    <name type="common">Angels' share fungus</name>
    <name type="synonym">Baudoinia compniacensis (strain UAMH 10762)</name>
    <dbReference type="NCBI Taxonomy" id="717646"/>
    <lineage>
        <taxon>Eukaryota</taxon>
        <taxon>Fungi</taxon>
        <taxon>Dikarya</taxon>
        <taxon>Ascomycota</taxon>
        <taxon>Pezizomycotina</taxon>
        <taxon>Dothideomycetes</taxon>
        <taxon>Dothideomycetidae</taxon>
        <taxon>Mycosphaerellales</taxon>
        <taxon>Teratosphaeriaceae</taxon>
        <taxon>Baudoinia</taxon>
    </lineage>
</organism>
<dbReference type="GO" id="GO:0016614">
    <property type="term" value="F:oxidoreductase activity, acting on CH-OH group of donors"/>
    <property type="evidence" value="ECO:0007669"/>
    <property type="project" value="InterPro"/>
</dbReference>
<dbReference type="GO" id="GO:0050660">
    <property type="term" value="F:flavin adenine dinucleotide binding"/>
    <property type="evidence" value="ECO:0007669"/>
    <property type="project" value="InterPro"/>
</dbReference>
<dbReference type="Gene3D" id="3.50.50.60">
    <property type="entry name" value="FAD/NAD(P)-binding domain"/>
    <property type="match status" value="1"/>
</dbReference>
<dbReference type="EMBL" id="KB445551">
    <property type="protein sequence ID" value="EMC99736.1"/>
    <property type="molecule type" value="Genomic_DNA"/>
</dbReference>